<dbReference type="Proteomes" id="UP001140562">
    <property type="component" value="Unassembled WGS sequence"/>
</dbReference>
<keyword evidence="2" id="KW-0472">Membrane</keyword>
<name>A0A9W8X1I0_9PLEO</name>
<proteinExistence type="predicted"/>
<evidence type="ECO:0000256" key="2">
    <source>
        <dbReference type="SAM" id="Phobius"/>
    </source>
</evidence>
<dbReference type="AlphaFoldDB" id="A0A9W8X1I0"/>
<organism evidence="4 5">
    <name type="scientific">Didymella glomerata</name>
    <dbReference type="NCBI Taxonomy" id="749621"/>
    <lineage>
        <taxon>Eukaryota</taxon>
        <taxon>Fungi</taxon>
        <taxon>Dikarya</taxon>
        <taxon>Ascomycota</taxon>
        <taxon>Pezizomycotina</taxon>
        <taxon>Dothideomycetes</taxon>
        <taxon>Pleosporomycetidae</taxon>
        <taxon>Pleosporales</taxon>
        <taxon>Pleosporineae</taxon>
        <taxon>Didymellaceae</taxon>
        <taxon>Didymella</taxon>
    </lineage>
</organism>
<evidence type="ECO:0000313" key="5">
    <source>
        <dbReference type="Proteomes" id="UP001140562"/>
    </source>
</evidence>
<keyword evidence="5" id="KW-1185">Reference proteome</keyword>
<dbReference type="OrthoDB" id="3676331at2759"/>
<feature type="signal peptide" evidence="3">
    <location>
        <begin position="1"/>
        <end position="18"/>
    </location>
</feature>
<evidence type="ECO:0000256" key="1">
    <source>
        <dbReference type="SAM" id="MobiDB-lite"/>
    </source>
</evidence>
<feature type="chain" id="PRO_5040888802" evidence="3">
    <location>
        <begin position="19"/>
        <end position="299"/>
    </location>
</feature>
<evidence type="ECO:0000256" key="3">
    <source>
        <dbReference type="SAM" id="SignalP"/>
    </source>
</evidence>
<feature type="region of interest" description="Disordered" evidence="1">
    <location>
        <begin position="239"/>
        <end position="290"/>
    </location>
</feature>
<feature type="compositionally biased region" description="Low complexity" evidence="1">
    <location>
        <begin position="262"/>
        <end position="277"/>
    </location>
</feature>
<sequence length="299" mass="33452">MHSCIATLLSIFATLTSALGILTANDLPIHDPRSLQAPVGTCLTRYTNYYESAYQTVFFKHRDEPHFSLVILTEFLQFYPHTLEAWLAQKGFNVSNPSDPTDDDLCGWREYGSVEVKGRRHGQIGWKRNDLHFNAVPFSTTSSVKVSRPYISHNAPIKPSLETFNDIKAILQDNTPHADVYYNRCIMLQFGLGMLGGCFAYYMVLSFAVSRQRRKELKASKDSDDIELDQIKVQSLSGSGLERMSTDNHTAGPKFDIEITRPTAAKSSPLSTSSNLSEPPPMYTFDGAGRSAVRVRDIV</sequence>
<feature type="transmembrane region" description="Helical" evidence="2">
    <location>
        <begin position="186"/>
        <end position="209"/>
    </location>
</feature>
<dbReference type="EMBL" id="JAPEUV010000037">
    <property type="protein sequence ID" value="KAJ4337574.1"/>
    <property type="molecule type" value="Genomic_DNA"/>
</dbReference>
<accession>A0A9W8X1I0</accession>
<keyword evidence="2" id="KW-1133">Transmembrane helix</keyword>
<protein>
    <submittedName>
        <fullName evidence="4">Uncharacterized protein</fullName>
    </submittedName>
</protein>
<gene>
    <name evidence="4" type="ORF">N0V87_004528</name>
</gene>
<evidence type="ECO:0000313" key="4">
    <source>
        <dbReference type="EMBL" id="KAJ4337574.1"/>
    </source>
</evidence>
<comment type="caution">
    <text evidence="4">The sequence shown here is derived from an EMBL/GenBank/DDBJ whole genome shotgun (WGS) entry which is preliminary data.</text>
</comment>
<keyword evidence="2" id="KW-0812">Transmembrane</keyword>
<reference evidence="4" key="1">
    <citation type="submission" date="2022-10" db="EMBL/GenBank/DDBJ databases">
        <title>Tapping the CABI collections for fungal endophytes: first genome assemblies for Collariella, Neodidymelliopsis, Ascochyta clinopodiicola, Didymella pomorum, Didymosphaeria variabile, Neocosmospora piperis and Neocucurbitaria cava.</title>
        <authorList>
            <person name="Hill R."/>
        </authorList>
    </citation>
    <scope>NUCLEOTIDE SEQUENCE</scope>
    <source>
        <strain evidence="4">IMI 360193</strain>
    </source>
</reference>
<keyword evidence="3" id="KW-0732">Signal</keyword>